<protein>
    <submittedName>
        <fullName evidence="1">FeoB-associated Cys-rich membrane protein</fullName>
    </submittedName>
</protein>
<dbReference type="Pfam" id="PF12669">
    <property type="entry name" value="FeoB_associated"/>
    <property type="match status" value="1"/>
</dbReference>
<accession>A0A7D7T5V2</accession>
<reference evidence="1 2" key="1">
    <citation type="submission" date="2020-07" db="EMBL/GenBank/DDBJ databases">
        <title>Genomic diversity of species in the Neisseriaceae family.</title>
        <authorList>
            <person name="Vincent A.T."/>
            <person name="Bernet E."/>
            <person name="Veyrier F.J."/>
        </authorList>
    </citation>
    <scope>NUCLEOTIDE SEQUENCE [LARGE SCALE GENOMIC DNA]</scope>
    <source>
        <strain evidence="1 2">DSM 22244</strain>
    </source>
</reference>
<proteinExistence type="predicted"/>
<dbReference type="AlphaFoldDB" id="A0A7D7T5V2"/>
<dbReference type="RefSeq" id="WP_009118125.1">
    <property type="nucleotide sequence ID" value="NZ_CP059567.1"/>
</dbReference>
<gene>
    <name evidence="1" type="ORF">H3L94_04830</name>
</gene>
<dbReference type="EMBL" id="CP059567">
    <property type="protein sequence ID" value="QMT41353.1"/>
    <property type="molecule type" value="Genomic_DNA"/>
</dbReference>
<organism evidence="1 2">
    <name type="scientific">Neisseria shayeganii</name>
    <dbReference type="NCBI Taxonomy" id="607712"/>
    <lineage>
        <taxon>Bacteria</taxon>
        <taxon>Pseudomonadati</taxon>
        <taxon>Pseudomonadota</taxon>
        <taxon>Betaproteobacteria</taxon>
        <taxon>Neisseriales</taxon>
        <taxon>Neisseriaceae</taxon>
        <taxon>Neisseria</taxon>
    </lineage>
</organism>
<sequence>MEQMIIVGIIVLLSAGYLLRKFVFKPKSGGNSACGGCDRCGGRKGGCH</sequence>
<name>A0A7D7T5V2_9NEIS</name>
<dbReference type="KEGG" id="nsg:H3L94_04830"/>
<evidence type="ECO:0000313" key="1">
    <source>
        <dbReference type="EMBL" id="QMT41353.1"/>
    </source>
</evidence>
<evidence type="ECO:0000313" key="2">
    <source>
        <dbReference type="Proteomes" id="UP000514752"/>
    </source>
</evidence>
<dbReference type="Proteomes" id="UP000514752">
    <property type="component" value="Chromosome"/>
</dbReference>